<keyword evidence="5" id="KW-0812">Transmembrane</keyword>
<dbReference type="GO" id="GO:0009279">
    <property type="term" value="C:cell outer membrane"/>
    <property type="evidence" value="ECO:0007669"/>
    <property type="project" value="UniProtKB-SubCell"/>
</dbReference>
<evidence type="ECO:0000313" key="8">
    <source>
        <dbReference type="EMBL" id="PQJ08973.1"/>
    </source>
</evidence>
<protein>
    <recommendedName>
        <fullName evidence="10">Transporter</fullName>
    </recommendedName>
</protein>
<keyword evidence="4" id="KW-1134">Transmembrane beta strand</keyword>
<reference evidence="8 9" key="1">
    <citation type="submission" date="2018-01" db="EMBL/GenBank/DDBJ databases">
        <title>A novel member of the phylum Bacteroidetes isolated from glacier ice.</title>
        <authorList>
            <person name="Liu Q."/>
            <person name="Xin Y.-H."/>
        </authorList>
    </citation>
    <scope>NUCLEOTIDE SEQUENCE [LARGE SCALE GENOMIC DNA]</scope>
    <source>
        <strain evidence="8 9">RB1R16</strain>
    </source>
</reference>
<accession>A0A2S7SPZ6</accession>
<keyword evidence="9" id="KW-1185">Reference proteome</keyword>
<dbReference type="InterPro" id="IPR051906">
    <property type="entry name" value="TolC-like"/>
</dbReference>
<sequence>MYPFGMNCGEILMGSLLNITKQKKKAMIKERSKYLLVLVSVLLSVTCMAGDSTHHVLTKDDFINIVKQYHPIAKQADLQVERATANVQQSRGVFDPEIGTTLDRKTFDGKLYYSYFKPELTIPTWYGIDLKAGVEEIVGSRVSPESTLGQTSYIGVKVPANQLLFDKRRATLRQAQALQQQTAEERKLAVNNLLYDGLAAYWNWVEKYCSYRIISSAVAVGEERVRFVKLEFEQGLRPAIDTVEAITQLQTFSFQESVMQLAFRNAGMELSNYLWLENNSPAEWSDMILPDTTDFDKAATSIPDLNALLSALDMHPKLRSINYKMDILEIDKRLKAQSLMPKLSLSGNILSKGYNYPQELNLPLLENNHKVGFSFAMPLFLRDARGAYSAAKLKIFETDLDRNNTRLQIENKTRSYYNELLAVRQQLNIMTSTNTNFIKLYQGERLKFETGESSLFLLNARQSKVLETAQKLIELKAKWQKAYVSLLWASATLY</sequence>
<keyword evidence="6" id="KW-0472">Membrane</keyword>
<dbReference type="InterPro" id="IPR003423">
    <property type="entry name" value="OMP_efflux"/>
</dbReference>
<dbReference type="Proteomes" id="UP000239872">
    <property type="component" value="Unassembled WGS sequence"/>
</dbReference>
<evidence type="ECO:0000256" key="5">
    <source>
        <dbReference type="ARBA" id="ARBA00022692"/>
    </source>
</evidence>
<dbReference type="PANTHER" id="PTHR30026">
    <property type="entry name" value="OUTER MEMBRANE PROTEIN TOLC"/>
    <property type="match status" value="1"/>
</dbReference>
<dbReference type="Gene3D" id="1.20.1600.10">
    <property type="entry name" value="Outer membrane efflux proteins (OEP)"/>
    <property type="match status" value="1"/>
</dbReference>
<comment type="similarity">
    <text evidence="2">Belongs to the outer membrane factor (OMF) (TC 1.B.17) family.</text>
</comment>
<evidence type="ECO:0000256" key="1">
    <source>
        <dbReference type="ARBA" id="ARBA00004442"/>
    </source>
</evidence>
<evidence type="ECO:0000256" key="4">
    <source>
        <dbReference type="ARBA" id="ARBA00022452"/>
    </source>
</evidence>
<evidence type="ECO:0008006" key="10">
    <source>
        <dbReference type="Google" id="ProtNLM"/>
    </source>
</evidence>
<dbReference type="Pfam" id="PF02321">
    <property type="entry name" value="OEP"/>
    <property type="match status" value="1"/>
</dbReference>
<proteinExistence type="inferred from homology"/>
<evidence type="ECO:0000256" key="3">
    <source>
        <dbReference type="ARBA" id="ARBA00022448"/>
    </source>
</evidence>
<dbReference type="GO" id="GO:0015562">
    <property type="term" value="F:efflux transmembrane transporter activity"/>
    <property type="evidence" value="ECO:0007669"/>
    <property type="project" value="InterPro"/>
</dbReference>
<dbReference type="SUPFAM" id="SSF56954">
    <property type="entry name" value="Outer membrane efflux proteins (OEP)"/>
    <property type="match status" value="1"/>
</dbReference>
<evidence type="ECO:0000256" key="6">
    <source>
        <dbReference type="ARBA" id="ARBA00023136"/>
    </source>
</evidence>
<evidence type="ECO:0000256" key="7">
    <source>
        <dbReference type="ARBA" id="ARBA00023237"/>
    </source>
</evidence>
<dbReference type="AlphaFoldDB" id="A0A2S7SPZ6"/>
<name>A0A2S7SPZ6_9BACT</name>
<dbReference type="GO" id="GO:1990281">
    <property type="term" value="C:efflux pump complex"/>
    <property type="evidence" value="ECO:0007669"/>
    <property type="project" value="TreeGrafter"/>
</dbReference>
<keyword evidence="3" id="KW-0813">Transport</keyword>
<evidence type="ECO:0000313" key="9">
    <source>
        <dbReference type="Proteomes" id="UP000239872"/>
    </source>
</evidence>
<gene>
    <name evidence="8" type="ORF">CJD36_021425</name>
</gene>
<comment type="caution">
    <text evidence="8">The sequence shown here is derived from an EMBL/GenBank/DDBJ whole genome shotgun (WGS) entry which is preliminary data.</text>
</comment>
<organism evidence="8 9">
    <name type="scientific">Flavipsychrobacter stenotrophus</name>
    <dbReference type="NCBI Taxonomy" id="2077091"/>
    <lineage>
        <taxon>Bacteria</taxon>
        <taxon>Pseudomonadati</taxon>
        <taxon>Bacteroidota</taxon>
        <taxon>Chitinophagia</taxon>
        <taxon>Chitinophagales</taxon>
        <taxon>Chitinophagaceae</taxon>
        <taxon>Flavipsychrobacter</taxon>
    </lineage>
</organism>
<evidence type="ECO:0000256" key="2">
    <source>
        <dbReference type="ARBA" id="ARBA00007613"/>
    </source>
</evidence>
<dbReference type="PANTHER" id="PTHR30026:SF20">
    <property type="entry name" value="OUTER MEMBRANE PROTEIN TOLC"/>
    <property type="match status" value="1"/>
</dbReference>
<dbReference type="GO" id="GO:0015288">
    <property type="term" value="F:porin activity"/>
    <property type="evidence" value="ECO:0007669"/>
    <property type="project" value="TreeGrafter"/>
</dbReference>
<dbReference type="EMBL" id="PPSL01000009">
    <property type="protein sequence ID" value="PQJ08973.1"/>
    <property type="molecule type" value="Genomic_DNA"/>
</dbReference>
<keyword evidence="7" id="KW-0998">Cell outer membrane</keyword>
<comment type="subcellular location">
    <subcellularLocation>
        <location evidence="1">Cell outer membrane</location>
    </subcellularLocation>
</comment>